<evidence type="ECO:0000256" key="1">
    <source>
        <dbReference type="ARBA" id="ARBA00008239"/>
    </source>
</evidence>
<sequence>MGQYAEQVVTSKLFKQFDALVNYEDIVEADVTTLKQLVLDTADFVGPYLDRIRITFQQYTEHDLRHLCNVADLVYRFLPKQQGSPQNGLSQVEAIRLNAVELAFLWLAILLHDAGMFVSDKEKEETLKSEDYLHYLRHCQDQVTAAHKAREQGLEVKARTIEDALLAEYFRRLHPERVYPFITEKLSHTTPLKFRDVSLYNDIAELCESHAWGVRESNNPRDLNKCVARMEPNRRIKSFRVNLRYLACCLRLGDILDFDRSRTPLPVYEEIDFTEDASFKEWNKHLSIEGWNVDEHRVLFEARCTHPAYYVAVHDFLNWVDEELRECRYLLDDAPAGDEEKYSLKLAHAADRRQVRMSDSRYVAGGFRFQLEYEEIMRLLMDKSLYPDSTLFLRELLQNALDACRYQEALAKDADMADKYKPRIMVWDYSEDPVSPRVIFQDNGIGMSQQHVENFFLRVGKSFYRSPEFLAERQRLASHNVHLDACSQFGIGFLSCFLGGDTITVETWRYGNAPLKITITGPNKYFLIERLPEPTGTIQFKSPSNELEDGPPWFSGTRITVHLKEGWHVCTDKPGRSIVHQTLETFAVNQEYDILVYREATGKPETIERRRWEKAEPLFCNKPTPKKTALFPFLAPLVFNLQDYSDELRGQAAIWMLKGPDGNPAPECGFLSIMRRSYEAGISVRINSTVLELFNEICRLIRFTEAKDRKSITNFVVNDILFKSFDTDELFDNLCDKHKLREEIEEFIANNEDDFIELTSKERNLISRLCKIISKQPNIEIGKLEWHQSIDCVHSLVIGDITALIKSMRTNGIPDLGSPLRFEKQQLLGLFGINVPGLIVSWEPAKGAASQRTILPDSVSMRIDAYGALAPKPSASRLFVPDEYSLALRIAIGRALVRYTTTIFHEHRSDPVWKRWYHGFLKRSAPIEDAILEEIATINDFIDIECCIQGELSTLKPRQLVDVFGETALVIKRGGNLKETGIFGSEISKDGIFDTLFLPTTHWILKFFPRVKTPDGKEAFDLKPIREKLGM</sequence>
<keyword evidence="4" id="KW-0143">Chaperone</keyword>
<accession>A0ABQ6TR11</accession>
<evidence type="ECO:0000256" key="2">
    <source>
        <dbReference type="ARBA" id="ARBA00022741"/>
    </source>
</evidence>
<evidence type="ECO:0000256" key="3">
    <source>
        <dbReference type="ARBA" id="ARBA00022840"/>
    </source>
</evidence>
<comment type="caution">
    <text evidence="6">The sequence shown here is derived from an EMBL/GenBank/DDBJ whole genome shotgun (WGS) entry which is preliminary data.</text>
</comment>
<evidence type="ECO:0000256" key="4">
    <source>
        <dbReference type="ARBA" id="ARBA00023186"/>
    </source>
</evidence>
<dbReference type="PANTHER" id="PTHR11528">
    <property type="entry name" value="HEAT SHOCK PROTEIN 90 FAMILY MEMBER"/>
    <property type="match status" value="1"/>
</dbReference>
<comment type="similarity">
    <text evidence="1">Belongs to the heat shock protein 90 family.</text>
</comment>
<dbReference type="EMBL" id="VZRA01000001">
    <property type="protein sequence ID" value="KAB0671423.1"/>
    <property type="molecule type" value="Genomic_DNA"/>
</dbReference>
<organism evidence="6 7">
    <name type="scientific">Oryzomonas sagensis</name>
    <dbReference type="NCBI Taxonomy" id="2603857"/>
    <lineage>
        <taxon>Bacteria</taxon>
        <taxon>Pseudomonadati</taxon>
        <taxon>Thermodesulfobacteriota</taxon>
        <taxon>Desulfuromonadia</taxon>
        <taxon>Geobacterales</taxon>
        <taxon>Geobacteraceae</taxon>
        <taxon>Oryzomonas</taxon>
    </lineage>
</organism>
<reference evidence="6 7" key="1">
    <citation type="journal article" date="2020" name="Microorganisms">
        <title>Description of Three Novel Members in the Family Geobacteraceae, Oryzomonas japonicum gen. nov., sp. nov., Oryzomonas sagensis sp. nov., and Oryzomonas ruber sp. nov.</title>
        <authorList>
            <person name="Xu Z."/>
            <person name="Masuda Y."/>
            <person name="Hayakawa C."/>
            <person name="Ushijima N."/>
            <person name="Kawano K."/>
            <person name="Shiratori Y."/>
            <person name="Senoo K."/>
            <person name="Itoh H."/>
        </authorList>
    </citation>
    <scope>NUCLEOTIDE SEQUENCE [LARGE SCALE GENOMIC DNA]</scope>
    <source>
        <strain evidence="6 7">Red100</strain>
    </source>
</reference>
<name>A0ABQ6TR11_9BACT</name>
<keyword evidence="3" id="KW-0067">ATP-binding</keyword>
<dbReference type="SUPFAM" id="SSF55874">
    <property type="entry name" value="ATPase domain of HSP90 chaperone/DNA topoisomerase II/histidine kinase"/>
    <property type="match status" value="1"/>
</dbReference>
<dbReference type="InterPro" id="IPR056471">
    <property type="entry name" value="HD-CE"/>
</dbReference>
<dbReference type="InterPro" id="IPR020575">
    <property type="entry name" value="Hsp90_N"/>
</dbReference>
<evidence type="ECO:0000259" key="5">
    <source>
        <dbReference type="Pfam" id="PF24391"/>
    </source>
</evidence>
<proteinExistence type="inferred from homology"/>
<gene>
    <name evidence="6" type="ORF">F6V30_02255</name>
</gene>
<dbReference type="Gene3D" id="3.30.565.10">
    <property type="entry name" value="Histidine kinase-like ATPase, C-terminal domain"/>
    <property type="match status" value="1"/>
</dbReference>
<evidence type="ECO:0000313" key="7">
    <source>
        <dbReference type="Proteomes" id="UP000798046"/>
    </source>
</evidence>
<keyword evidence="2" id="KW-0547">Nucleotide-binding</keyword>
<protein>
    <recommendedName>
        <fullName evidence="5">HD-CE domain-containing protein</fullName>
    </recommendedName>
</protein>
<dbReference type="Proteomes" id="UP000798046">
    <property type="component" value="Unassembled WGS sequence"/>
</dbReference>
<keyword evidence="7" id="KW-1185">Reference proteome</keyword>
<dbReference type="InterPro" id="IPR001404">
    <property type="entry name" value="Hsp90_fam"/>
</dbReference>
<feature type="domain" description="HD-CE" evidence="5">
    <location>
        <begin position="56"/>
        <end position="325"/>
    </location>
</feature>
<evidence type="ECO:0000313" key="6">
    <source>
        <dbReference type="EMBL" id="KAB0671423.1"/>
    </source>
</evidence>
<dbReference type="PRINTS" id="PR00775">
    <property type="entry name" value="HEATSHOCK90"/>
</dbReference>
<dbReference type="Pfam" id="PF24391">
    <property type="entry name" value="HD-CE"/>
    <property type="match status" value="1"/>
</dbReference>
<dbReference type="InterPro" id="IPR036890">
    <property type="entry name" value="HATPase_C_sf"/>
</dbReference>
<dbReference type="RefSeq" id="WP_151154883.1">
    <property type="nucleotide sequence ID" value="NZ_VZRA01000001.1"/>
</dbReference>